<reference evidence="2 3" key="1">
    <citation type="submission" date="2016-02" db="EMBL/GenBank/DDBJ databases">
        <title>Genome analysis of coral dinoflagellate symbionts highlights evolutionary adaptations to a symbiotic lifestyle.</title>
        <authorList>
            <person name="Aranda M."/>
            <person name="Li Y."/>
            <person name="Liew Y.J."/>
            <person name="Baumgarten S."/>
            <person name="Simakov O."/>
            <person name="Wilson M."/>
            <person name="Piel J."/>
            <person name="Ashoor H."/>
            <person name="Bougouffa S."/>
            <person name="Bajic V.B."/>
            <person name="Ryu T."/>
            <person name="Ravasi T."/>
            <person name="Bayer T."/>
            <person name="Micklem G."/>
            <person name="Kim H."/>
            <person name="Bhak J."/>
            <person name="Lajeunesse T.C."/>
            <person name="Voolstra C.R."/>
        </authorList>
    </citation>
    <scope>NUCLEOTIDE SEQUENCE [LARGE SCALE GENOMIC DNA]</scope>
    <source>
        <strain evidence="2 3">CCMP2467</strain>
    </source>
</reference>
<evidence type="ECO:0000313" key="3">
    <source>
        <dbReference type="Proteomes" id="UP000186817"/>
    </source>
</evidence>
<gene>
    <name evidence="2" type="ORF">AK812_SmicGene30886</name>
</gene>
<dbReference type="AlphaFoldDB" id="A0A1Q9CY50"/>
<feature type="region of interest" description="Disordered" evidence="1">
    <location>
        <begin position="1"/>
        <end position="179"/>
    </location>
</feature>
<comment type="caution">
    <text evidence="2">The sequence shown here is derived from an EMBL/GenBank/DDBJ whole genome shotgun (WGS) entry which is preliminary data.</text>
</comment>
<name>A0A1Q9CY50_SYMMI</name>
<organism evidence="2 3">
    <name type="scientific">Symbiodinium microadriaticum</name>
    <name type="common">Dinoflagellate</name>
    <name type="synonym">Zooxanthella microadriatica</name>
    <dbReference type="NCBI Taxonomy" id="2951"/>
    <lineage>
        <taxon>Eukaryota</taxon>
        <taxon>Sar</taxon>
        <taxon>Alveolata</taxon>
        <taxon>Dinophyceae</taxon>
        <taxon>Suessiales</taxon>
        <taxon>Symbiodiniaceae</taxon>
        <taxon>Symbiodinium</taxon>
    </lineage>
</organism>
<feature type="compositionally biased region" description="Polar residues" evidence="1">
    <location>
        <begin position="1"/>
        <end position="15"/>
    </location>
</feature>
<sequence>MPRTGQSKATVSPMTLATADSVRPGLGLNKKKISDTESGLVSGQQLVEPRRHQRRPPTWNRQLDAWEQEEDPNSQDDPWRNWNGIQDWVSRHQEPSSSRGRNRDYPATRGGSTKKSKAWWERSTSGTPRRAVGKRKPYEEYVAGKSSKSAGQKRRLENPYGSVWEAPPAAAAEDPESPAGFQAIRDLKDQRDLIV</sequence>
<keyword evidence="3" id="KW-1185">Reference proteome</keyword>
<protein>
    <submittedName>
        <fullName evidence="2">Uncharacterized protein</fullName>
    </submittedName>
</protein>
<evidence type="ECO:0000313" key="2">
    <source>
        <dbReference type="EMBL" id="OLP87853.1"/>
    </source>
</evidence>
<accession>A0A1Q9CY50</accession>
<dbReference type="EMBL" id="LSRX01000839">
    <property type="protein sequence ID" value="OLP87853.1"/>
    <property type="molecule type" value="Genomic_DNA"/>
</dbReference>
<evidence type="ECO:0000256" key="1">
    <source>
        <dbReference type="SAM" id="MobiDB-lite"/>
    </source>
</evidence>
<feature type="compositionally biased region" description="Polar residues" evidence="1">
    <location>
        <begin position="36"/>
        <end position="45"/>
    </location>
</feature>
<proteinExistence type="predicted"/>
<dbReference type="Proteomes" id="UP000186817">
    <property type="component" value="Unassembled WGS sequence"/>
</dbReference>